<comment type="caution">
    <text evidence="2">The sequence shown here is derived from an EMBL/GenBank/DDBJ whole genome shotgun (WGS) entry which is preliminary data.</text>
</comment>
<dbReference type="Pfam" id="PF01890">
    <property type="entry name" value="CbiG_C"/>
    <property type="match status" value="1"/>
</dbReference>
<dbReference type="AlphaFoldDB" id="A0A1F6G8S5"/>
<gene>
    <name evidence="2" type="ORF">A2527_01540</name>
</gene>
<sequence length="129" mass="13987">MKVALGIGCDRNTAFETLCEALDLALKQSGVAEQEIVGLATIDQKRDEPAILRLAKEKNWPLYFYRAQELAQVEVPNPSATVQKYMGCPAVAEAAALLLAGQTLSALILEKLKHRGADLKNVTLSMASF</sequence>
<dbReference type="InterPro" id="IPR002750">
    <property type="entry name" value="CobE/GbiG_C"/>
</dbReference>
<evidence type="ECO:0000259" key="1">
    <source>
        <dbReference type="Pfam" id="PF01890"/>
    </source>
</evidence>
<dbReference type="EMBL" id="MFNE01000038">
    <property type="protein sequence ID" value="OGG94516.1"/>
    <property type="molecule type" value="Genomic_DNA"/>
</dbReference>
<dbReference type="SUPFAM" id="SSF159664">
    <property type="entry name" value="CobE/GbiG C-terminal domain-like"/>
    <property type="match status" value="1"/>
</dbReference>
<dbReference type="PANTHER" id="PTHR37477">
    <property type="entry name" value="COBALT-PRECORRIN-5A HYDROLASE"/>
    <property type="match status" value="1"/>
</dbReference>
<dbReference type="InterPro" id="IPR036518">
    <property type="entry name" value="CobE/GbiG_C_sf"/>
</dbReference>
<dbReference type="GO" id="GO:0009236">
    <property type="term" value="P:cobalamin biosynthetic process"/>
    <property type="evidence" value="ECO:0007669"/>
    <property type="project" value="InterPro"/>
</dbReference>
<evidence type="ECO:0000313" key="2">
    <source>
        <dbReference type="EMBL" id="OGG94516.1"/>
    </source>
</evidence>
<dbReference type="InterPro" id="IPR052553">
    <property type="entry name" value="CbiG_hydrolase"/>
</dbReference>
<protein>
    <submittedName>
        <fullName evidence="2">Cobalamin biosynthesis protein CbiG</fullName>
    </submittedName>
</protein>
<feature type="domain" description="CobE/GbiG C-terminal" evidence="1">
    <location>
        <begin position="4"/>
        <end position="127"/>
    </location>
</feature>
<dbReference type="PANTHER" id="PTHR37477:SF1">
    <property type="entry name" value="COBALT-PRECORRIN-5A HYDROLASE"/>
    <property type="match status" value="1"/>
</dbReference>
<dbReference type="Gene3D" id="3.30.420.180">
    <property type="entry name" value="CobE/GbiG C-terminal domain"/>
    <property type="match status" value="1"/>
</dbReference>
<reference evidence="2 3" key="1">
    <citation type="journal article" date="2016" name="Nat. Commun.">
        <title>Thousands of microbial genomes shed light on interconnected biogeochemical processes in an aquifer system.</title>
        <authorList>
            <person name="Anantharaman K."/>
            <person name="Brown C.T."/>
            <person name="Hug L.A."/>
            <person name="Sharon I."/>
            <person name="Castelle C.J."/>
            <person name="Probst A.J."/>
            <person name="Thomas B.C."/>
            <person name="Singh A."/>
            <person name="Wilkins M.J."/>
            <person name="Karaoz U."/>
            <person name="Brodie E.L."/>
            <person name="Williams K.H."/>
            <person name="Hubbard S.S."/>
            <person name="Banfield J.F."/>
        </authorList>
    </citation>
    <scope>NUCLEOTIDE SEQUENCE [LARGE SCALE GENOMIC DNA]</scope>
</reference>
<name>A0A1F6G8S5_9PROT</name>
<proteinExistence type="predicted"/>
<organism evidence="2 3">
    <name type="scientific">Candidatus Lambdaproteobacteria bacterium RIFOXYD2_FULL_50_16</name>
    <dbReference type="NCBI Taxonomy" id="1817772"/>
    <lineage>
        <taxon>Bacteria</taxon>
        <taxon>Pseudomonadati</taxon>
        <taxon>Pseudomonadota</taxon>
        <taxon>Candidatus Lambdaproteobacteria</taxon>
    </lineage>
</organism>
<accession>A0A1F6G8S5</accession>
<dbReference type="Proteomes" id="UP000178449">
    <property type="component" value="Unassembled WGS sequence"/>
</dbReference>
<dbReference type="STRING" id="1817772.A2527_01540"/>
<evidence type="ECO:0000313" key="3">
    <source>
        <dbReference type="Proteomes" id="UP000178449"/>
    </source>
</evidence>